<dbReference type="Proteomes" id="UP001497680">
    <property type="component" value="Unassembled WGS sequence"/>
</dbReference>
<protein>
    <submittedName>
        <fullName evidence="1">Amidase</fullName>
    </submittedName>
</protein>
<proteinExistence type="predicted"/>
<comment type="caution">
    <text evidence="1">The sequence shown here is derived from an EMBL/GenBank/DDBJ whole genome shotgun (WGS) entry which is preliminary data.</text>
</comment>
<accession>A0ACC0DFK4</accession>
<reference evidence="1 2" key="1">
    <citation type="journal article" date="2022" name="New Phytol.">
        <title>Ecological generalism drives hyperdiversity of secondary metabolite gene clusters in xylarialean endophytes.</title>
        <authorList>
            <person name="Franco M.E.E."/>
            <person name="Wisecaver J.H."/>
            <person name="Arnold A.E."/>
            <person name="Ju Y.M."/>
            <person name="Slot J.C."/>
            <person name="Ahrendt S."/>
            <person name="Moore L.P."/>
            <person name="Eastman K.E."/>
            <person name="Scott K."/>
            <person name="Konkel Z."/>
            <person name="Mondo S.J."/>
            <person name="Kuo A."/>
            <person name="Hayes R.D."/>
            <person name="Haridas S."/>
            <person name="Andreopoulos B."/>
            <person name="Riley R."/>
            <person name="LaButti K."/>
            <person name="Pangilinan J."/>
            <person name="Lipzen A."/>
            <person name="Amirebrahimi M."/>
            <person name="Yan J."/>
            <person name="Adam C."/>
            <person name="Keymanesh K."/>
            <person name="Ng V."/>
            <person name="Louie K."/>
            <person name="Northen T."/>
            <person name="Drula E."/>
            <person name="Henrissat B."/>
            <person name="Hsieh H.M."/>
            <person name="Youens-Clark K."/>
            <person name="Lutzoni F."/>
            <person name="Miadlikowska J."/>
            <person name="Eastwood D.C."/>
            <person name="Hamelin R.C."/>
            <person name="Grigoriev I.V."/>
            <person name="U'Ren J.M."/>
        </authorList>
    </citation>
    <scope>NUCLEOTIDE SEQUENCE [LARGE SCALE GENOMIC DNA]</scope>
    <source>
        <strain evidence="1 2">ER1909</strain>
    </source>
</reference>
<sequence length="539" mass="57394">MQHDFTFCRCLRPKGSPKCKSESWQELPSLKDATTDTLQAGLSSGKFTSVDLVQAYLKRIEEVASLNTVIEINPDALAIASELDAERSAGAVRGPLHGIPILIKENIATNDKMNTTSGSYALLGAKVPRDSTVVRKLREAGAIILGKSNLSQWANFRSVDTTNGWSSMGGQTYGPYFPGQDPSGSSSGSAVASALGLALGCLGTETDGSILSPASKNSVVGIKPTPGLTSRDLVIPISEHQDTIGPMTRTVKDAAIILQAIAGVDPYDNYTSAIPNDGVIPNYVSACQPLALAGARIGISRNVIELRAVKTQTPAFEQAVSVLKAAGATIIDNIDFPSAAEFLDSGVKDLVIQADFPVNLASYLSQLTENPNNVTTLAEVRDFTRSSSNEEFPGRDTALWDRILFEQGWDNTDPRFEDAYRRALYYNGEGGVLGAIERLHLDAVIAPSDGTHTFAAGVGAPVITVPLGFSAPDAAVVKNSRDLVIAGPNLPFGLSFMGAKFTEAKLIGLAYAFEQKTHIRDEGRMYISPKTELADVISR</sequence>
<keyword evidence="2" id="KW-1185">Reference proteome</keyword>
<evidence type="ECO:0000313" key="2">
    <source>
        <dbReference type="Proteomes" id="UP001497680"/>
    </source>
</evidence>
<evidence type="ECO:0000313" key="1">
    <source>
        <dbReference type="EMBL" id="KAI6091515.1"/>
    </source>
</evidence>
<organism evidence="1 2">
    <name type="scientific">Hypoxylon rubiginosum</name>
    <dbReference type="NCBI Taxonomy" id="110542"/>
    <lineage>
        <taxon>Eukaryota</taxon>
        <taxon>Fungi</taxon>
        <taxon>Dikarya</taxon>
        <taxon>Ascomycota</taxon>
        <taxon>Pezizomycotina</taxon>
        <taxon>Sordariomycetes</taxon>
        <taxon>Xylariomycetidae</taxon>
        <taxon>Xylariales</taxon>
        <taxon>Hypoxylaceae</taxon>
        <taxon>Hypoxylon</taxon>
    </lineage>
</organism>
<gene>
    <name evidence="1" type="ORF">F4821DRAFT_280702</name>
</gene>
<name>A0ACC0DFK4_9PEZI</name>
<dbReference type="EMBL" id="MU394286">
    <property type="protein sequence ID" value="KAI6091515.1"/>
    <property type="molecule type" value="Genomic_DNA"/>
</dbReference>